<sequence>MGSETLSSGKHFAEFDFDSKILFNLWVRLWLPMGRSTDRVKLSRTLFTKALETQRTLTMDRVLY</sequence>
<organism evidence="1 2">
    <name type="scientific">Leptospira noguchii</name>
    <dbReference type="NCBI Taxonomy" id="28182"/>
    <lineage>
        <taxon>Bacteria</taxon>
        <taxon>Pseudomonadati</taxon>
        <taxon>Spirochaetota</taxon>
        <taxon>Spirochaetia</taxon>
        <taxon>Leptospirales</taxon>
        <taxon>Leptospiraceae</taxon>
        <taxon>Leptospira</taxon>
    </lineage>
</organism>
<gene>
    <name evidence="1" type="ORF">MAL03_11855</name>
</gene>
<dbReference type="Proteomes" id="UP000829829">
    <property type="component" value="Chromosome 1"/>
</dbReference>
<dbReference type="EMBL" id="CP091957">
    <property type="protein sequence ID" value="UOG55595.1"/>
    <property type="molecule type" value="Genomic_DNA"/>
</dbReference>
<reference evidence="1" key="1">
    <citation type="submission" date="2022-02" db="EMBL/GenBank/DDBJ databases">
        <title>The genetically variable rfb locus in Leptospira is a mobile cassette and a molecular signature of serovar identity.</title>
        <authorList>
            <person name="Nieves C."/>
            <person name="Vincent A.T."/>
            <person name="Zarantonelli L."/>
            <person name="Picardeau M."/>
            <person name="Veyrier F.J."/>
            <person name="Buschiazzo A."/>
        </authorList>
    </citation>
    <scope>NUCLEOTIDE SEQUENCE</scope>
    <source>
        <strain evidence="1">IP1512017</strain>
    </source>
</reference>
<proteinExistence type="predicted"/>
<dbReference type="RefSeq" id="WP_243807503.1">
    <property type="nucleotide sequence ID" value="NZ_CP091953.1"/>
</dbReference>
<accession>A0AAE9GB06</accession>
<evidence type="ECO:0000313" key="1">
    <source>
        <dbReference type="EMBL" id="UOG55595.1"/>
    </source>
</evidence>
<evidence type="ECO:0000313" key="2">
    <source>
        <dbReference type="Proteomes" id="UP000829829"/>
    </source>
</evidence>
<name>A0AAE9GB06_9LEPT</name>
<dbReference type="AlphaFoldDB" id="A0AAE9GB06"/>
<protein>
    <submittedName>
        <fullName evidence="1">Uncharacterized protein</fullName>
    </submittedName>
</protein>